<gene>
    <name evidence="1" type="ORF">KO353_08730</name>
</gene>
<keyword evidence="2" id="KW-1185">Reference proteome</keyword>
<protein>
    <submittedName>
        <fullName evidence="1">RecX family transcriptional regulator</fullName>
    </submittedName>
</protein>
<evidence type="ECO:0000313" key="1">
    <source>
        <dbReference type="EMBL" id="QXM23430.1"/>
    </source>
</evidence>
<organism evidence="1 2">
    <name type="scientific">Elioraea tepida</name>
    <dbReference type="NCBI Taxonomy" id="2843330"/>
    <lineage>
        <taxon>Bacteria</taxon>
        <taxon>Pseudomonadati</taxon>
        <taxon>Pseudomonadota</taxon>
        <taxon>Alphaproteobacteria</taxon>
        <taxon>Acetobacterales</taxon>
        <taxon>Elioraeaceae</taxon>
        <taxon>Elioraea</taxon>
    </lineage>
</organism>
<name>A0A975TZM0_9PROT</name>
<dbReference type="AlphaFoldDB" id="A0A975TZM0"/>
<sequence>MPRRSPPPERPTEASLHEAALAHLARYATTQAGLERVLVNRVRRWASRAGLGEDEAAEAIAQGRAAAARVVARLAAAGAVSDLAFAATRARRLARGGHSRAVIAAKLAAKGAGEEVEAALAEALPDREAELAAACIAARRRRIGPFAAEAPHDPASAAEARRRALAALARAGFPRSVAEAVLAMDAAEAEARIAAFRR</sequence>
<evidence type="ECO:0000313" key="2">
    <source>
        <dbReference type="Proteomes" id="UP000694001"/>
    </source>
</evidence>
<reference evidence="1" key="1">
    <citation type="submission" date="2021-06" db="EMBL/GenBank/DDBJ databases">
        <title>Elioraea tepida, sp. nov., a moderately thermophilic aerobic anoxygenic phototrophic bacterium isolated from an alkaline siliceous hot spring mat community in Yellowstone National Park, WY, USA.</title>
        <authorList>
            <person name="Saini M.K."/>
            <person name="Yoshida S."/>
            <person name="Sebastian A."/>
            <person name="Hirose S."/>
            <person name="Hara E."/>
            <person name="Tamaki H."/>
            <person name="Soulier N.T."/>
            <person name="Albert I."/>
            <person name="Hanada S."/>
            <person name="Bryant D.A."/>
            <person name="Tank M."/>
        </authorList>
    </citation>
    <scope>NUCLEOTIDE SEQUENCE</scope>
    <source>
        <strain evidence="1">MS-P2</strain>
    </source>
</reference>
<dbReference type="KEGG" id="elio:KO353_08730"/>
<dbReference type="EMBL" id="CP076448">
    <property type="protein sequence ID" value="QXM23430.1"/>
    <property type="molecule type" value="Genomic_DNA"/>
</dbReference>
<accession>A0A975TZM0</accession>
<proteinExistence type="predicted"/>
<dbReference type="Proteomes" id="UP000694001">
    <property type="component" value="Chromosome"/>
</dbReference>
<dbReference type="RefSeq" id="WP_218284290.1">
    <property type="nucleotide sequence ID" value="NZ_CP076448.1"/>
</dbReference>